<gene>
    <name evidence="2" type="ORF">D3Y57_08185</name>
</gene>
<reference evidence="2 3" key="1">
    <citation type="submission" date="2018-09" db="EMBL/GenBank/DDBJ databases">
        <title>Sphingomonas peninsula sp. nov., isolated from fildes peninsula, Antarctic soil.</title>
        <authorList>
            <person name="Yingchao G."/>
        </authorList>
    </citation>
    <scope>NUCLEOTIDE SEQUENCE [LARGE SCALE GENOMIC DNA]</scope>
    <source>
        <strain evidence="2 3">YZ-8</strain>
    </source>
</reference>
<dbReference type="CDD" id="cd00761">
    <property type="entry name" value="Glyco_tranf_GTA_type"/>
    <property type="match status" value="1"/>
</dbReference>
<dbReference type="PANTHER" id="PTHR43685:SF2">
    <property type="entry name" value="GLYCOSYLTRANSFERASE 2-LIKE DOMAIN-CONTAINING PROTEIN"/>
    <property type="match status" value="1"/>
</dbReference>
<evidence type="ECO:0000313" key="2">
    <source>
        <dbReference type="EMBL" id="AYJ85958.1"/>
    </source>
</evidence>
<dbReference type="PANTHER" id="PTHR43685">
    <property type="entry name" value="GLYCOSYLTRANSFERASE"/>
    <property type="match status" value="1"/>
</dbReference>
<dbReference type="Proteomes" id="UP000276254">
    <property type="component" value="Chromosome"/>
</dbReference>
<dbReference type="EMBL" id="CP032829">
    <property type="protein sequence ID" value="AYJ85958.1"/>
    <property type="molecule type" value="Genomic_DNA"/>
</dbReference>
<dbReference type="SUPFAM" id="SSF53448">
    <property type="entry name" value="Nucleotide-diphospho-sugar transferases"/>
    <property type="match status" value="1"/>
</dbReference>
<dbReference type="InterPro" id="IPR001173">
    <property type="entry name" value="Glyco_trans_2-like"/>
</dbReference>
<organism evidence="2 3">
    <name type="scientific">Sphingomonas paeninsulae</name>
    <dbReference type="NCBI Taxonomy" id="2319844"/>
    <lineage>
        <taxon>Bacteria</taxon>
        <taxon>Pseudomonadati</taxon>
        <taxon>Pseudomonadota</taxon>
        <taxon>Alphaproteobacteria</taxon>
        <taxon>Sphingomonadales</taxon>
        <taxon>Sphingomonadaceae</taxon>
        <taxon>Sphingomonas</taxon>
    </lineage>
</organism>
<accession>A0A494TKK8</accession>
<dbReference type="InterPro" id="IPR050834">
    <property type="entry name" value="Glycosyltransf_2"/>
</dbReference>
<keyword evidence="3" id="KW-1185">Reference proteome</keyword>
<dbReference type="GO" id="GO:0016740">
    <property type="term" value="F:transferase activity"/>
    <property type="evidence" value="ECO:0007669"/>
    <property type="project" value="UniProtKB-KW"/>
</dbReference>
<keyword evidence="2" id="KW-0808">Transferase</keyword>
<protein>
    <submittedName>
        <fullName evidence="2">Glycosyltransferase</fullName>
    </submittedName>
</protein>
<sequence>MVTRVVPVLLREPDGRKIEGSMTVAAGFEVAGPLISCVMVSRGVIYPAVFAIECYRRQTYANRELIVVSAAADTSLRDMIAEIGDPTIKFVSVAPASLGDLRNISIAQSSGELICQWDDDDLSAPDRLELQTAALAQSYSTACYFGAITLWWPARRWLAKSEARGWENTMLVKREAIPIYAAENLAEDTRVAQMLERHHRSCLILSPDSYFYVHHGLNACGAAHFERRFEAGSLVIPEVDYNRELAAAGARVPVADYAGFLARGGV</sequence>
<name>A0A494TKK8_SPHPE</name>
<dbReference type="Pfam" id="PF00535">
    <property type="entry name" value="Glycos_transf_2"/>
    <property type="match status" value="1"/>
</dbReference>
<dbReference type="AlphaFoldDB" id="A0A494TKK8"/>
<dbReference type="InterPro" id="IPR029044">
    <property type="entry name" value="Nucleotide-diphossugar_trans"/>
</dbReference>
<feature type="domain" description="Glycosyltransferase 2-like" evidence="1">
    <location>
        <begin position="52"/>
        <end position="156"/>
    </location>
</feature>
<proteinExistence type="predicted"/>
<dbReference type="KEGG" id="spha:D3Y57_08185"/>
<evidence type="ECO:0000313" key="3">
    <source>
        <dbReference type="Proteomes" id="UP000276254"/>
    </source>
</evidence>
<dbReference type="OrthoDB" id="2676521at2"/>
<evidence type="ECO:0000259" key="1">
    <source>
        <dbReference type="Pfam" id="PF00535"/>
    </source>
</evidence>
<dbReference type="Gene3D" id="3.90.550.10">
    <property type="entry name" value="Spore Coat Polysaccharide Biosynthesis Protein SpsA, Chain A"/>
    <property type="match status" value="1"/>
</dbReference>